<keyword evidence="4" id="KW-0288">FMN</keyword>
<dbReference type="GO" id="GO:0003958">
    <property type="term" value="F:NADPH-hemoprotein reductase activity"/>
    <property type="evidence" value="ECO:0007669"/>
    <property type="project" value="TreeGrafter"/>
</dbReference>
<dbReference type="Gene3D" id="2.40.30.10">
    <property type="entry name" value="Translation factors"/>
    <property type="match status" value="1"/>
</dbReference>
<keyword evidence="5" id="KW-0274">FAD</keyword>
<dbReference type="GO" id="GO:0010181">
    <property type="term" value="F:FMN binding"/>
    <property type="evidence" value="ECO:0007669"/>
    <property type="project" value="InterPro"/>
</dbReference>
<dbReference type="Pfam" id="PF00667">
    <property type="entry name" value="FAD_binding_1"/>
    <property type="match status" value="1"/>
</dbReference>
<keyword evidence="7" id="KW-0560">Oxidoreductase</keyword>
<dbReference type="Gene3D" id="1.20.990.10">
    <property type="entry name" value="NADPH-cytochrome p450 Reductase, Chain A, domain 3"/>
    <property type="match status" value="1"/>
</dbReference>
<evidence type="ECO:0000256" key="7">
    <source>
        <dbReference type="ARBA" id="ARBA00023002"/>
    </source>
</evidence>
<reference evidence="10" key="1">
    <citation type="journal article" date="2020" name="BMC Genomics">
        <title>Correction to: Identification and distribution of gene clusters required for synthesis of sphingolipid metabolism inhibitors in diverse species of the filamentous fungus Fusarium.</title>
        <authorList>
            <person name="Kim H.S."/>
            <person name="Lohmar J.M."/>
            <person name="Busman M."/>
            <person name="Brown D.W."/>
            <person name="Naumann T.A."/>
            <person name="Divon H.H."/>
            <person name="Lysoe E."/>
            <person name="Uhlig S."/>
            <person name="Proctor R.H."/>
        </authorList>
    </citation>
    <scope>NUCLEOTIDE SEQUENCE</scope>
    <source>
        <strain evidence="10">NRRL 20472</strain>
    </source>
</reference>
<keyword evidence="11" id="KW-1185">Reference proteome</keyword>
<dbReference type="InterPro" id="IPR001094">
    <property type="entry name" value="Flavdoxin-like"/>
</dbReference>
<dbReference type="PANTHER" id="PTHR19384">
    <property type="entry name" value="NITRIC OXIDE SYNTHASE-RELATED"/>
    <property type="match status" value="1"/>
</dbReference>
<dbReference type="InterPro" id="IPR008254">
    <property type="entry name" value="Flavodoxin/NO_synth"/>
</dbReference>
<dbReference type="Proteomes" id="UP000622797">
    <property type="component" value="Unassembled WGS sequence"/>
</dbReference>
<feature type="domain" description="FAD-binding FR-type" evidence="9">
    <location>
        <begin position="284"/>
        <end position="535"/>
    </location>
</feature>
<evidence type="ECO:0000256" key="4">
    <source>
        <dbReference type="ARBA" id="ARBA00022643"/>
    </source>
</evidence>
<evidence type="ECO:0008006" key="12">
    <source>
        <dbReference type="Google" id="ProtNLM"/>
    </source>
</evidence>
<accession>A0A8H4XDD2</accession>
<evidence type="ECO:0000313" key="11">
    <source>
        <dbReference type="Proteomes" id="UP000622797"/>
    </source>
</evidence>
<sequence length="554" mass="60835">MMAFNTTTTQTLADALGSLSRKLSPDDYLLPLIILGSAFIYNRGSISPQKDPLDYVWFERPQVTEGTHIETKKRSRNVAHLIKESNTHIVVFWGSQSGTAEGFAHRLARESHQRYKLHAVVADLADYDADSITAIPSSTLAVFIMATYGEGDPSDNAQDFVSWTHAKPSVNINHLKFAGFGCGNSNYRYFNKTIDEAVSTFLELGATPIIPTGKGNEAARTTEEDFVEWKEKLFCSLATERGLTEVEATYEPEVEVIEEECIPPTELRLGIPFHKTTAKPTSVGDIVPVPVIARTELARYIEQSRSCIEVVVDLSAHSQVKYKTGDQIAVWPENSSDQVDSLLDILGLQEKRSKSIRISSVSGYDEPKVPASTTIESLFRHYMEICSPVPRETVLAVARMAQSDTIKKGLKAIGNNRETYASFLKSDYLTFPRLLALGSSMDPSASWDKLPTSFIIDTVPSMQPRLYSISSSRIISPRRVSLTVSVKPSLIVGKPNISIPGITSSLLLATQASEDVVASRSTLHVQIRASTFKLSIAEKIPLVMVAAGTGIAPF</sequence>
<dbReference type="SUPFAM" id="SSF63380">
    <property type="entry name" value="Riboflavin synthase domain-like"/>
    <property type="match status" value="1"/>
</dbReference>
<organism evidence="10 11">
    <name type="scientific">Fusarium sarcochroum</name>
    <dbReference type="NCBI Taxonomy" id="1208366"/>
    <lineage>
        <taxon>Eukaryota</taxon>
        <taxon>Fungi</taxon>
        <taxon>Dikarya</taxon>
        <taxon>Ascomycota</taxon>
        <taxon>Pezizomycotina</taxon>
        <taxon>Sordariomycetes</taxon>
        <taxon>Hypocreomycetidae</taxon>
        <taxon>Hypocreales</taxon>
        <taxon>Nectriaceae</taxon>
        <taxon>Fusarium</taxon>
        <taxon>Fusarium lateritium species complex</taxon>
    </lineage>
</organism>
<comment type="caution">
    <text evidence="10">The sequence shown here is derived from an EMBL/GenBank/DDBJ whole genome shotgun (WGS) entry which is preliminary data.</text>
</comment>
<dbReference type="InterPro" id="IPR003097">
    <property type="entry name" value="CysJ-like_FAD-binding"/>
</dbReference>
<protein>
    <recommendedName>
        <fullName evidence="12">NADPH--cytochrome P450 reductase</fullName>
    </recommendedName>
</protein>
<evidence type="ECO:0000256" key="5">
    <source>
        <dbReference type="ARBA" id="ARBA00022827"/>
    </source>
</evidence>
<dbReference type="SUPFAM" id="SSF52218">
    <property type="entry name" value="Flavoproteins"/>
    <property type="match status" value="1"/>
</dbReference>
<dbReference type="InterPro" id="IPR017938">
    <property type="entry name" value="Riboflavin_synthase-like_b-brl"/>
</dbReference>
<dbReference type="InterPro" id="IPR029039">
    <property type="entry name" value="Flavoprotein-like_sf"/>
</dbReference>
<keyword evidence="6" id="KW-0521">NADP</keyword>
<dbReference type="PROSITE" id="PS50902">
    <property type="entry name" value="FLAVODOXIN_LIKE"/>
    <property type="match status" value="1"/>
</dbReference>
<dbReference type="EMBL" id="JABEXW010000138">
    <property type="protein sequence ID" value="KAF4970066.1"/>
    <property type="molecule type" value="Genomic_DNA"/>
</dbReference>
<name>A0A8H4XDD2_9HYPO</name>
<comment type="cofactor">
    <cofactor evidence="1">
        <name>FMN</name>
        <dbReference type="ChEBI" id="CHEBI:58210"/>
    </cofactor>
</comment>
<dbReference type="InterPro" id="IPR017927">
    <property type="entry name" value="FAD-bd_FR_type"/>
</dbReference>
<evidence type="ECO:0000259" key="8">
    <source>
        <dbReference type="PROSITE" id="PS50902"/>
    </source>
</evidence>
<evidence type="ECO:0000256" key="2">
    <source>
        <dbReference type="ARBA" id="ARBA00001974"/>
    </source>
</evidence>
<dbReference type="GO" id="GO:0050660">
    <property type="term" value="F:flavin adenine dinucleotide binding"/>
    <property type="evidence" value="ECO:0007669"/>
    <property type="project" value="TreeGrafter"/>
</dbReference>
<feature type="domain" description="Flavodoxin-like" evidence="8">
    <location>
        <begin position="89"/>
        <end position="234"/>
    </location>
</feature>
<proteinExistence type="predicted"/>
<dbReference type="OrthoDB" id="1856718at2759"/>
<dbReference type="PANTHER" id="PTHR19384:SF108">
    <property type="entry name" value="NADPH--CYTOCHROME P450 REDUCTASE"/>
    <property type="match status" value="1"/>
</dbReference>
<dbReference type="Pfam" id="PF00258">
    <property type="entry name" value="Flavodoxin_1"/>
    <property type="match status" value="1"/>
</dbReference>
<evidence type="ECO:0000313" key="10">
    <source>
        <dbReference type="EMBL" id="KAF4970066.1"/>
    </source>
</evidence>
<reference evidence="10" key="2">
    <citation type="submission" date="2020-05" db="EMBL/GenBank/DDBJ databases">
        <authorList>
            <person name="Kim H.-S."/>
            <person name="Proctor R.H."/>
            <person name="Brown D.W."/>
        </authorList>
    </citation>
    <scope>NUCLEOTIDE SEQUENCE</scope>
    <source>
        <strain evidence="10">NRRL 20472</strain>
    </source>
</reference>
<dbReference type="PRINTS" id="PR00369">
    <property type="entry name" value="FLAVODOXIN"/>
</dbReference>
<evidence type="ECO:0000256" key="6">
    <source>
        <dbReference type="ARBA" id="ARBA00022857"/>
    </source>
</evidence>
<dbReference type="Gene3D" id="3.40.50.360">
    <property type="match status" value="1"/>
</dbReference>
<dbReference type="InterPro" id="IPR023173">
    <property type="entry name" value="NADPH_Cyt_P450_Rdtase_alpha"/>
</dbReference>
<dbReference type="GO" id="GO:0005829">
    <property type="term" value="C:cytosol"/>
    <property type="evidence" value="ECO:0007669"/>
    <property type="project" value="TreeGrafter"/>
</dbReference>
<evidence type="ECO:0000256" key="3">
    <source>
        <dbReference type="ARBA" id="ARBA00022630"/>
    </source>
</evidence>
<dbReference type="PROSITE" id="PS51384">
    <property type="entry name" value="FAD_FR"/>
    <property type="match status" value="1"/>
</dbReference>
<dbReference type="InterPro" id="IPR001709">
    <property type="entry name" value="Flavoprot_Pyr_Nucl_cyt_Rdtase"/>
</dbReference>
<keyword evidence="3" id="KW-0285">Flavoprotein</keyword>
<dbReference type="PRINTS" id="PR00371">
    <property type="entry name" value="FPNCR"/>
</dbReference>
<gene>
    <name evidence="10" type="ORF">FSARC_2812</name>
</gene>
<evidence type="ECO:0000259" key="9">
    <source>
        <dbReference type="PROSITE" id="PS51384"/>
    </source>
</evidence>
<comment type="cofactor">
    <cofactor evidence="2">
        <name>FAD</name>
        <dbReference type="ChEBI" id="CHEBI:57692"/>
    </cofactor>
</comment>
<dbReference type="AlphaFoldDB" id="A0A8H4XDD2"/>
<evidence type="ECO:0000256" key="1">
    <source>
        <dbReference type="ARBA" id="ARBA00001917"/>
    </source>
</evidence>